<keyword evidence="3" id="KW-1185">Reference proteome</keyword>
<dbReference type="PANTHER" id="PTHR21310">
    <property type="entry name" value="AMINOGLYCOSIDE PHOSPHOTRANSFERASE-RELATED-RELATED"/>
    <property type="match status" value="1"/>
</dbReference>
<gene>
    <name evidence="2" type="ORF">C8A00DRAFT_11615</name>
</gene>
<dbReference type="AlphaFoldDB" id="A0AAN7A0H9"/>
<accession>A0AAN7A0H9</accession>
<dbReference type="Gene3D" id="3.90.1200.10">
    <property type="match status" value="1"/>
</dbReference>
<protein>
    <submittedName>
        <fullName evidence="2">Kinase-like domain-containing protein</fullName>
    </submittedName>
</protein>
<evidence type="ECO:0000259" key="1">
    <source>
        <dbReference type="Pfam" id="PF01636"/>
    </source>
</evidence>
<dbReference type="InterPro" id="IPR011009">
    <property type="entry name" value="Kinase-like_dom_sf"/>
</dbReference>
<dbReference type="EMBL" id="MU856849">
    <property type="protein sequence ID" value="KAK4157567.1"/>
    <property type="molecule type" value="Genomic_DNA"/>
</dbReference>
<dbReference type="SUPFAM" id="SSF56112">
    <property type="entry name" value="Protein kinase-like (PK-like)"/>
    <property type="match status" value="1"/>
</dbReference>
<reference evidence="2" key="1">
    <citation type="journal article" date="2023" name="Mol. Phylogenet. Evol.">
        <title>Genome-scale phylogeny and comparative genomics of the fungal order Sordariales.</title>
        <authorList>
            <person name="Hensen N."/>
            <person name="Bonometti L."/>
            <person name="Westerberg I."/>
            <person name="Brannstrom I.O."/>
            <person name="Guillou S."/>
            <person name="Cros-Aarteil S."/>
            <person name="Calhoun S."/>
            <person name="Haridas S."/>
            <person name="Kuo A."/>
            <person name="Mondo S."/>
            <person name="Pangilinan J."/>
            <person name="Riley R."/>
            <person name="LaButti K."/>
            <person name="Andreopoulos B."/>
            <person name="Lipzen A."/>
            <person name="Chen C."/>
            <person name="Yan M."/>
            <person name="Daum C."/>
            <person name="Ng V."/>
            <person name="Clum A."/>
            <person name="Steindorff A."/>
            <person name="Ohm R.A."/>
            <person name="Martin F."/>
            <person name="Silar P."/>
            <person name="Natvig D.O."/>
            <person name="Lalanne C."/>
            <person name="Gautier V."/>
            <person name="Ament-Velasquez S.L."/>
            <person name="Kruys A."/>
            <person name="Hutchinson M.I."/>
            <person name="Powell A.J."/>
            <person name="Barry K."/>
            <person name="Miller A.N."/>
            <person name="Grigoriev I.V."/>
            <person name="Debuchy R."/>
            <person name="Gladieux P."/>
            <person name="Hiltunen Thoren M."/>
            <person name="Johannesson H."/>
        </authorList>
    </citation>
    <scope>NUCLEOTIDE SEQUENCE</scope>
    <source>
        <strain evidence="2">CBS 538.74</strain>
    </source>
</reference>
<dbReference type="InterPro" id="IPR002575">
    <property type="entry name" value="Aminoglycoside_PTrfase"/>
</dbReference>
<dbReference type="InterPro" id="IPR051678">
    <property type="entry name" value="AGP_Transferase"/>
</dbReference>
<sequence>MNHNHANYQARLDFVQGLLHNRLNLEVSGFGNADIAPVQYDPESPFKYNNFVYRVTLSLPIPAGRVTNSKALQPGCVEIPEGTKELIVRLTNPATEGMTMASRVENEVAIISLASAALGDFQPHVVPRVYGWGSAAGQSADEPAQGWILQELMPGHPLVDSFDNMQLGQKKKIYTQMAALLRGLQSYKLPGTNGLRERLDKFVAEGVPVQFRELSSEEDRVVTHADFNASNLLFDPATDRITGLIDYDFATILHPSYEFLRSFSGAGGQFRGWYVDEESDEAALRNAKLHGFPSPLPTTKAEDGAVKWEDAKAWEDALREVGVKRPQTIRGIDKVADVDTVLQAILPWRVTNSDVLKMQTHETIVKCRDDNEEHLDKLLSRLGF</sequence>
<keyword evidence="2" id="KW-0418">Kinase</keyword>
<name>A0AAN7A0H9_9PEZI</name>
<organism evidence="2 3">
    <name type="scientific">Chaetomidium leptoderma</name>
    <dbReference type="NCBI Taxonomy" id="669021"/>
    <lineage>
        <taxon>Eukaryota</taxon>
        <taxon>Fungi</taxon>
        <taxon>Dikarya</taxon>
        <taxon>Ascomycota</taxon>
        <taxon>Pezizomycotina</taxon>
        <taxon>Sordariomycetes</taxon>
        <taxon>Sordariomycetidae</taxon>
        <taxon>Sordariales</taxon>
        <taxon>Chaetomiaceae</taxon>
        <taxon>Chaetomidium</taxon>
    </lineage>
</organism>
<reference evidence="2" key="2">
    <citation type="submission" date="2023-05" db="EMBL/GenBank/DDBJ databases">
        <authorList>
            <consortium name="Lawrence Berkeley National Laboratory"/>
            <person name="Steindorff A."/>
            <person name="Hensen N."/>
            <person name="Bonometti L."/>
            <person name="Westerberg I."/>
            <person name="Brannstrom I.O."/>
            <person name="Guillou S."/>
            <person name="Cros-Aarteil S."/>
            <person name="Calhoun S."/>
            <person name="Haridas S."/>
            <person name="Kuo A."/>
            <person name="Mondo S."/>
            <person name="Pangilinan J."/>
            <person name="Riley R."/>
            <person name="Labutti K."/>
            <person name="Andreopoulos B."/>
            <person name="Lipzen A."/>
            <person name="Chen C."/>
            <person name="Yanf M."/>
            <person name="Daum C."/>
            <person name="Ng V."/>
            <person name="Clum A."/>
            <person name="Ohm R."/>
            <person name="Martin F."/>
            <person name="Silar P."/>
            <person name="Natvig D."/>
            <person name="Lalanne C."/>
            <person name="Gautier V."/>
            <person name="Ament-Velasquez S.L."/>
            <person name="Kruys A."/>
            <person name="Hutchinson M.I."/>
            <person name="Powell A.J."/>
            <person name="Barry K."/>
            <person name="Miller A.N."/>
            <person name="Grigoriev I.V."/>
            <person name="Debuchy R."/>
            <person name="Gladieux P."/>
            <person name="Thoren M.H."/>
            <person name="Johannesson H."/>
        </authorList>
    </citation>
    <scope>NUCLEOTIDE SEQUENCE</scope>
    <source>
        <strain evidence="2">CBS 538.74</strain>
    </source>
</reference>
<keyword evidence="2" id="KW-0808">Transferase</keyword>
<dbReference type="Proteomes" id="UP001302745">
    <property type="component" value="Unassembled WGS sequence"/>
</dbReference>
<comment type="caution">
    <text evidence="2">The sequence shown here is derived from an EMBL/GenBank/DDBJ whole genome shotgun (WGS) entry which is preliminary data.</text>
</comment>
<dbReference type="PANTHER" id="PTHR21310:SF15">
    <property type="entry name" value="AMINOGLYCOSIDE PHOSPHOTRANSFERASE DOMAIN-CONTAINING PROTEIN"/>
    <property type="match status" value="1"/>
</dbReference>
<dbReference type="Pfam" id="PF01636">
    <property type="entry name" value="APH"/>
    <property type="match status" value="1"/>
</dbReference>
<evidence type="ECO:0000313" key="3">
    <source>
        <dbReference type="Proteomes" id="UP001302745"/>
    </source>
</evidence>
<evidence type="ECO:0000313" key="2">
    <source>
        <dbReference type="EMBL" id="KAK4157567.1"/>
    </source>
</evidence>
<proteinExistence type="predicted"/>
<feature type="domain" description="Aminoglycoside phosphotransferase" evidence="1">
    <location>
        <begin position="84"/>
        <end position="263"/>
    </location>
</feature>
<dbReference type="GO" id="GO:0016301">
    <property type="term" value="F:kinase activity"/>
    <property type="evidence" value="ECO:0007669"/>
    <property type="project" value="UniProtKB-KW"/>
</dbReference>